<dbReference type="SUPFAM" id="SSF55729">
    <property type="entry name" value="Acyl-CoA N-acyltransferases (Nat)"/>
    <property type="match status" value="1"/>
</dbReference>
<accession>A0A7J6MZV9</accession>
<dbReference type="Gene3D" id="3.40.630.30">
    <property type="match status" value="1"/>
</dbReference>
<dbReference type="PROSITE" id="PS51186">
    <property type="entry name" value="GNAT"/>
    <property type="match status" value="1"/>
</dbReference>
<keyword evidence="3" id="KW-1185">Reference proteome</keyword>
<dbReference type="GO" id="GO:0016747">
    <property type="term" value="F:acyltransferase activity, transferring groups other than amino-acyl groups"/>
    <property type="evidence" value="ECO:0007669"/>
    <property type="project" value="InterPro"/>
</dbReference>
<dbReference type="Proteomes" id="UP000591131">
    <property type="component" value="Unassembled WGS sequence"/>
</dbReference>
<gene>
    <name evidence="2" type="primary">MYO1G</name>
    <name evidence="2" type="ORF">FOL47_003011</name>
</gene>
<protein>
    <submittedName>
        <fullName evidence="2">Unconventional myosin-Ig</fullName>
    </submittedName>
</protein>
<name>A0A7J6MZV9_PERCH</name>
<dbReference type="EMBL" id="JAAPAO010000019">
    <property type="protein sequence ID" value="KAF4677169.1"/>
    <property type="molecule type" value="Genomic_DNA"/>
</dbReference>
<dbReference type="InterPro" id="IPR016181">
    <property type="entry name" value="Acyl_CoA_acyltransferase"/>
</dbReference>
<evidence type="ECO:0000313" key="2">
    <source>
        <dbReference type="EMBL" id="KAF4677169.1"/>
    </source>
</evidence>
<sequence>MCNTTKSNNVIVSPTPRALEVDEPKAQSNACPSTIENGGLFSPKWYHSVYPHKAATRADPIMVKLLAQVRDLSETEFEGENCLDKISGRSPWKLSILANGDQLCAFIVYKFVNDRRAFSIAKLAVPKTMRGKGMGTFVMKWVKDSCKANPNVDIVTLSSLPAAIKFYKKLGFKKIYMITQNDPDEELVEGQAYMELNVGVSLSIASLITVEGIDYCPRSS</sequence>
<dbReference type="AlphaFoldDB" id="A0A7J6MZV9"/>
<dbReference type="Pfam" id="PF13508">
    <property type="entry name" value="Acetyltransf_7"/>
    <property type="match status" value="1"/>
</dbReference>
<dbReference type="CDD" id="cd04301">
    <property type="entry name" value="NAT_SF"/>
    <property type="match status" value="1"/>
</dbReference>
<reference evidence="2 3" key="1">
    <citation type="submission" date="2020-04" db="EMBL/GenBank/DDBJ databases">
        <title>Perkinsus chesapeaki whole genome sequence.</title>
        <authorList>
            <person name="Bogema D.R."/>
        </authorList>
    </citation>
    <scope>NUCLEOTIDE SEQUENCE [LARGE SCALE GENOMIC DNA]</scope>
    <source>
        <strain evidence="2">ATCC PRA-425</strain>
    </source>
</reference>
<dbReference type="InterPro" id="IPR000182">
    <property type="entry name" value="GNAT_dom"/>
</dbReference>
<comment type="caution">
    <text evidence="2">The sequence shown here is derived from an EMBL/GenBank/DDBJ whole genome shotgun (WGS) entry which is preliminary data.</text>
</comment>
<proteinExistence type="predicted"/>
<evidence type="ECO:0000259" key="1">
    <source>
        <dbReference type="PROSITE" id="PS51186"/>
    </source>
</evidence>
<feature type="domain" description="N-acetyltransferase" evidence="1">
    <location>
        <begin position="56"/>
        <end position="199"/>
    </location>
</feature>
<dbReference type="OrthoDB" id="329272at2759"/>
<organism evidence="2 3">
    <name type="scientific">Perkinsus chesapeaki</name>
    <name type="common">Clam parasite</name>
    <name type="synonym">Perkinsus andrewsi</name>
    <dbReference type="NCBI Taxonomy" id="330153"/>
    <lineage>
        <taxon>Eukaryota</taxon>
        <taxon>Sar</taxon>
        <taxon>Alveolata</taxon>
        <taxon>Perkinsozoa</taxon>
        <taxon>Perkinsea</taxon>
        <taxon>Perkinsida</taxon>
        <taxon>Perkinsidae</taxon>
        <taxon>Perkinsus</taxon>
    </lineage>
</organism>
<evidence type="ECO:0000313" key="3">
    <source>
        <dbReference type="Proteomes" id="UP000591131"/>
    </source>
</evidence>